<protein>
    <submittedName>
        <fullName evidence="1">Transposase</fullName>
    </submittedName>
</protein>
<dbReference type="Proteomes" id="UP000187404">
    <property type="component" value="Unassembled WGS sequence"/>
</dbReference>
<reference evidence="1 2" key="1">
    <citation type="journal article" date="2016" name="Appl. Environ. Microbiol.">
        <title>Function and Phylogeny of Bacterial Butyryl Coenzyme A:Acetate Transferases and Their Diversity in the Proximal Colon of Swine.</title>
        <authorList>
            <person name="Trachsel J."/>
            <person name="Bayles D.O."/>
            <person name="Looft T."/>
            <person name="Levine U.Y."/>
            <person name="Allen H.K."/>
        </authorList>
    </citation>
    <scope>NUCLEOTIDE SEQUENCE [LARGE SCALE GENOMIC DNA]</scope>
    <source>
        <strain evidence="1 2">68-3-10</strain>
    </source>
</reference>
<keyword evidence="2" id="KW-1185">Reference proteome</keyword>
<organism evidence="1 2">
    <name type="scientific">Hornefia porci</name>
    <dbReference type="NCBI Taxonomy" id="2652292"/>
    <lineage>
        <taxon>Bacteria</taxon>
        <taxon>Bacillati</taxon>
        <taxon>Bacillota</taxon>
        <taxon>Clostridia</taxon>
        <taxon>Peptostreptococcales</taxon>
        <taxon>Anaerovoracaceae</taxon>
        <taxon>Hornefia</taxon>
    </lineage>
</organism>
<dbReference type="InterPro" id="IPR008878">
    <property type="entry name" value="Transposase_IS66_Orf2"/>
</dbReference>
<dbReference type="OrthoDB" id="4956084at2"/>
<proteinExistence type="predicted"/>
<dbReference type="AlphaFoldDB" id="A0A1Q9JFC5"/>
<accession>A0A1Q9JFC5</accession>
<dbReference type="PANTHER" id="PTHR36455:SF1">
    <property type="entry name" value="BLR8292 PROTEIN"/>
    <property type="match status" value="1"/>
</dbReference>
<dbReference type="PANTHER" id="PTHR36455">
    <property type="match status" value="1"/>
</dbReference>
<dbReference type="STRING" id="1261640.BHK98_01910"/>
<comment type="caution">
    <text evidence="1">The sequence shown here is derived from an EMBL/GenBank/DDBJ whole genome shotgun (WGS) entry which is preliminary data.</text>
</comment>
<sequence length="121" mass="14247">MLNNLNANQYQNVYIACGYTDLRLGIDGLAAIVQSRFHLNPFQKRTLFLFCGRRADRIKGLLWEGDGFLLLYKRLENGKYRWPRSTDEVTRMSAQQYRWLMEGLSITQKSRVREVHPKSSF</sequence>
<dbReference type="RefSeq" id="WP_083628006.1">
    <property type="nucleotide sequence ID" value="NZ_MJIE01000001.1"/>
</dbReference>
<dbReference type="NCBIfam" id="NF033819">
    <property type="entry name" value="IS66_TnpB"/>
    <property type="match status" value="1"/>
</dbReference>
<dbReference type="EMBL" id="MJIE01000001">
    <property type="protein sequence ID" value="OLR54940.1"/>
    <property type="molecule type" value="Genomic_DNA"/>
</dbReference>
<evidence type="ECO:0000313" key="1">
    <source>
        <dbReference type="EMBL" id="OLR54940.1"/>
    </source>
</evidence>
<evidence type="ECO:0000313" key="2">
    <source>
        <dbReference type="Proteomes" id="UP000187404"/>
    </source>
</evidence>
<dbReference type="Pfam" id="PF05717">
    <property type="entry name" value="TnpB_IS66"/>
    <property type="match status" value="1"/>
</dbReference>
<name>A0A1Q9JFC5_9FIRM</name>
<gene>
    <name evidence="1" type="ORF">BHK98_01910</name>
</gene>